<feature type="compositionally biased region" description="Basic residues" evidence="1">
    <location>
        <begin position="673"/>
        <end position="686"/>
    </location>
</feature>
<feature type="domain" description="Rho-GAP" evidence="2">
    <location>
        <begin position="415"/>
        <end position="591"/>
    </location>
</feature>
<dbReference type="PANTHER" id="PTHR45876:SF8">
    <property type="entry name" value="FI04035P"/>
    <property type="match status" value="1"/>
</dbReference>
<dbReference type="PANTHER" id="PTHR45876">
    <property type="entry name" value="FI04035P"/>
    <property type="match status" value="1"/>
</dbReference>
<evidence type="ECO:0000259" key="2">
    <source>
        <dbReference type="PROSITE" id="PS50238"/>
    </source>
</evidence>
<comment type="caution">
    <text evidence="4">The sequence shown here is derived from an EMBL/GenBank/DDBJ whole genome shotgun (WGS) entry which is preliminary data.</text>
</comment>
<dbReference type="PROSITE" id="PS50238">
    <property type="entry name" value="RHOGAP"/>
    <property type="match status" value="1"/>
</dbReference>
<dbReference type="EMBL" id="JAPFFF010000001">
    <property type="protein sequence ID" value="KAK8898692.1"/>
    <property type="molecule type" value="Genomic_DNA"/>
</dbReference>
<feature type="compositionally biased region" description="Low complexity" evidence="1">
    <location>
        <begin position="635"/>
        <end position="652"/>
    </location>
</feature>
<evidence type="ECO:0000259" key="3">
    <source>
        <dbReference type="PROSITE" id="PS51016"/>
    </source>
</evidence>
<proteinExistence type="predicted"/>
<feature type="domain" description="MyTH4" evidence="3">
    <location>
        <begin position="195"/>
        <end position="341"/>
    </location>
</feature>
<sequence length="686" mass="79287">MIGDSGNNIMEEYYEDYAFFEEEDKTSYIPLPPTNIIMPQFISDDSGTFIPPFLNSIDFSDLDNKENNNSADLSPTKFPIFNMNDVYYPNSKNTDSNALKHASSTPNIKNNPSNLTIPSIPVKQNSDNQKSISVNRYFEEEYAIAFGLPANSTKDRILAKINQYSIHSYAKTNFRKHHHQSFNMKYLTTDELTSFSDKPLYKMLLKKVPDEKKEVGGVISTIILRYAKVLECDNIDNLPVSLVSTLRENNDLIDETFFQLIKYSTNCPDRSILAQVWKLWIILGSLFPISDDAQPYIFSFLIRIAYKCKDPLGDVPRSQSTSSFHESKTLPSSEYESNNNAKEINPSSNSFYQDDLTFINFAKFVFLRMFERSCKIGLIYTKDLPKEAFMNMPKVVRFGRSMFSCSLYEIMFCQKRLLPVLPIPLPLHLIIKQIKKNGGLFTPEFFVSKNRPESRSIVNTWIEKLPFNNSIIEDGEINELVGLLFYFLFNISDPLIPKLSADMFIEKCQSNHHIDILNKLPSLHANTIKYLIGFLQEVNSYQQYNLMSKEQIAEIFSKFFVETHKKTIEPFKRHTMNELCNGFIINCIEKLDCTDVYPLNPELERRAVFKKKPPEGPEAADTKTTQNDQGNMIKEQNNQSNMINEQNNQSNITKEQKDQNKDKKNKDKDKDKSKKKSRRNSDKHKK</sequence>
<protein>
    <submittedName>
        <fullName evidence="4">Rho GTPase activating protein 39</fullName>
    </submittedName>
</protein>
<dbReference type="InterPro" id="IPR038185">
    <property type="entry name" value="MyTH4_dom_sf"/>
</dbReference>
<reference evidence="4 5" key="1">
    <citation type="submission" date="2024-04" db="EMBL/GenBank/DDBJ databases">
        <title>Tritrichomonas musculus Genome.</title>
        <authorList>
            <person name="Alves-Ferreira E."/>
            <person name="Grigg M."/>
            <person name="Lorenzi H."/>
            <person name="Galac M."/>
        </authorList>
    </citation>
    <scope>NUCLEOTIDE SEQUENCE [LARGE SCALE GENOMIC DNA]</scope>
    <source>
        <strain evidence="4 5">EAF2021</strain>
    </source>
</reference>
<dbReference type="Pfam" id="PF00620">
    <property type="entry name" value="RhoGAP"/>
    <property type="match status" value="1"/>
</dbReference>
<gene>
    <name evidence="4" type="ORF">M9Y10_000984</name>
</gene>
<dbReference type="InterPro" id="IPR008936">
    <property type="entry name" value="Rho_GTPase_activation_prot"/>
</dbReference>
<evidence type="ECO:0000313" key="5">
    <source>
        <dbReference type="Proteomes" id="UP001470230"/>
    </source>
</evidence>
<accession>A0ABR2L616</accession>
<keyword evidence="5" id="KW-1185">Reference proteome</keyword>
<dbReference type="InterPro" id="IPR000857">
    <property type="entry name" value="MyTH4_dom"/>
</dbReference>
<feature type="region of interest" description="Disordered" evidence="1">
    <location>
        <begin position="608"/>
        <end position="686"/>
    </location>
</feature>
<dbReference type="Pfam" id="PF00784">
    <property type="entry name" value="MyTH4"/>
    <property type="match status" value="1"/>
</dbReference>
<organism evidence="4 5">
    <name type="scientific">Tritrichomonas musculus</name>
    <dbReference type="NCBI Taxonomy" id="1915356"/>
    <lineage>
        <taxon>Eukaryota</taxon>
        <taxon>Metamonada</taxon>
        <taxon>Parabasalia</taxon>
        <taxon>Tritrichomonadida</taxon>
        <taxon>Tritrichomonadidae</taxon>
        <taxon>Tritrichomonas</taxon>
    </lineage>
</organism>
<dbReference type="InterPro" id="IPR000198">
    <property type="entry name" value="RhoGAP_dom"/>
</dbReference>
<evidence type="ECO:0000256" key="1">
    <source>
        <dbReference type="SAM" id="MobiDB-lite"/>
    </source>
</evidence>
<dbReference type="Gene3D" id="1.10.555.10">
    <property type="entry name" value="Rho GTPase activation protein"/>
    <property type="match status" value="1"/>
</dbReference>
<feature type="compositionally biased region" description="Basic and acidic residues" evidence="1">
    <location>
        <begin position="654"/>
        <end position="672"/>
    </location>
</feature>
<dbReference type="PROSITE" id="PS51016">
    <property type="entry name" value="MYTH4"/>
    <property type="match status" value="1"/>
</dbReference>
<feature type="region of interest" description="Disordered" evidence="1">
    <location>
        <begin position="92"/>
        <end position="126"/>
    </location>
</feature>
<name>A0ABR2L616_9EUKA</name>
<dbReference type="SMART" id="SM00324">
    <property type="entry name" value="RhoGAP"/>
    <property type="match status" value="1"/>
</dbReference>
<feature type="compositionally biased region" description="Polar residues" evidence="1">
    <location>
        <begin position="317"/>
        <end position="340"/>
    </location>
</feature>
<dbReference type="SUPFAM" id="SSF48350">
    <property type="entry name" value="GTPase activation domain, GAP"/>
    <property type="match status" value="1"/>
</dbReference>
<feature type="region of interest" description="Disordered" evidence="1">
    <location>
        <begin position="316"/>
        <end position="340"/>
    </location>
</feature>
<evidence type="ECO:0000313" key="4">
    <source>
        <dbReference type="EMBL" id="KAK8898692.1"/>
    </source>
</evidence>
<dbReference type="Gene3D" id="1.25.40.530">
    <property type="entry name" value="MyTH4 domain"/>
    <property type="match status" value="1"/>
</dbReference>
<dbReference type="Proteomes" id="UP001470230">
    <property type="component" value="Unassembled WGS sequence"/>
</dbReference>